<dbReference type="InterPro" id="IPR051241">
    <property type="entry name" value="DZIP_RILPL"/>
</dbReference>
<dbReference type="Ensembl" id="ENSSSCT00000059406.3">
    <property type="protein sequence ID" value="ENSSSCP00000052887.3"/>
    <property type="gene ID" value="ENSSSCG00000009501.5"/>
</dbReference>
<evidence type="ECO:0000256" key="1">
    <source>
        <dbReference type="ARBA" id="ARBA00004114"/>
    </source>
</evidence>
<reference evidence="25" key="1">
    <citation type="submission" date="2009-11" db="EMBL/GenBank/DDBJ databases">
        <authorList>
            <consortium name="Porcine genome sequencing project"/>
        </authorList>
    </citation>
    <scope>NUCLEOTIDE SEQUENCE [LARGE SCALE GENOMIC DNA]</scope>
    <source>
        <strain evidence="25">Duroc</strain>
    </source>
</reference>
<keyword evidence="10" id="KW-0862">Zinc</keyword>
<keyword evidence="12" id="KW-0969">Cilium</keyword>
<evidence type="ECO:0000256" key="17">
    <source>
        <dbReference type="ARBA" id="ARBA00066045"/>
    </source>
</evidence>
<dbReference type="GO" id="GO:0008270">
    <property type="term" value="F:zinc ion binding"/>
    <property type="evidence" value="ECO:0007669"/>
    <property type="project" value="UniProtKB-KW"/>
</dbReference>
<accession>A0A287B9X7</accession>
<evidence type="ECO:0000256" key="16">
    <source>
        <dbReference type="ARBA" id="ARBA00058102"/>
    </source>
</evidence>
<organism evidence="24 25">
    <name type="scientific">Sus scrofa</name>
    <name type="common">Pig</name>
    <dbReference type="NCBI Taxonomy" id="9823"/>
    <lineage>
        <taxon>Eukaryota</taxon>
        <taxon>Metazoa</taxon>
        <taxon>Chordata</taxon>
        <taxon>Craniata</taxon>
        <taxon>Vertebrata</taxon>
        <taxon>Euteleostomi</taxon>
        <taxon>Mammalia</taxon>
        <taxon>Eutheria</taxon>
        <taxon>Laurasiatheria</taxon>
        <taxon>Artiodactyla</taxon>
        <taxon>Suina</taxon>
        <taxon>Suidae</taxon>
        <taxon>Sus</taxon>
    </lineage>
</organism>
<dbReference type="GO" id="GO:0005814">
    <property type="term" value="C:centriole"/>
    <property type="evidence" value="ECO:0007669"/>
    <property type="project" value="UniProtKB-SubCell"/>
</dbReference>
<keyword evidence="15" id="KW-0966">Cell projection</keyword>
<gene>
    <name evidence="24 26" type="primary">DZIP1</name>
</gene>
<evidence type="ECO:0000256" key="9">
    <source>
        <dbReference type="ARBA" id="ARBA00022794"/>
    </source>
</evidence>
<keyword evidence="5" id="KW-0217">Developmental protein</keyword>
<evidence type="ECO:0000256" key="6">
    <source>
        <dbReference type="ARBA" id="ARBA00022490"/>
    </source>
</evidence>
<feature type="coiled-coil region" evidence="21">
    <location>
        <begin position="220"/>
        <end position="247"/>
    </location>
</feature>
<evidence type="ECO:0000313" key="26">
    <source>
        <dbReference type="VGNC" id="VGNC:87510"/>
    </source>
</evidence>
<evidence type="ECO:0000256" key="15">
    <source>
        <dbReference type="ARBA" id="ARBA00023273"/>
    </source>
</evidence>
<evidence type="ECO:0000256" key="10">
    <source>
        <dbReference type="ARBA" id="ARBA00022833"/>
    </source>
</evidence>
<dbReference type="FunFam" id="3.30.160.60:FF:001591">
    <property type="entry name" value="DAZ interacting zinc finger protein 1"/>
    <property type="match status" value="1"/>
</dbReference>
<dbReference type="GO" id="GO:0062063">
    <property type="term" value="F:BBSome binding"/>
    <property type="evidence" value="ECO:0007669"/>
    <property type="project" value="UniProtKB-ARBA"/>
</dbReference>
<dbReference type="PROSITE" id="PS51257">
    <property type="entry name" value="PROKAR_LIPOPROTEIN"/>
    <property type="match status" value="1"/>
</dbReference>
<feature type="compositionally biased region" description="Polar residues" evidence="22">
    <location>
        <begin position="581"/>
        <end position="590"/>
    </location>
</feature>
<keyword evidence="25" id="KW-1185">Reference proteome</keyword>
<dbReference type="InterPro" id="IPR058883">
    <property type="entry name" value="DZIP1_dom"/>
</dbReference>
<evidence type="ECO:0000256" key="5">
    <source>
        <dbReference type="ARBA" id="ARBA00022473"/>
    </source>
</evidence>
<evidence type="ECO:0000256" key="21">
    <source>
        <dbReference type="SAM" id="Coils"/>
    </source>
</evidence>
<dbReference type="GO" id="GO:0005737">
    <property type="term" value="C:cytoplasm"/>
    <property type="evidence" value="ECO:0007669"/>
    <property type="project" value="UniProtKB-ARBA"/>
</dbReference>
<keyword evidence="7" id="KW-0479">Metal-binding</keyword>
<keyword evidence="13" id="KW-0206">Cytoskeleton</keyword>
<evidence type="ECO:0000313" key="25">
    <source>
        <dbReference type="Proteomes" id="UP000008227"/>
    </source>
</evidence>
<dbReference type="GO" id="GO:0007507">
    <property type="term" value="P:heart development"/>
    <property type="evidence" value="ECO:0007669"/>
    <property type="project" value="UniProtKB-ARBA"/>
</dbReference>
<dbReference type="PROSITE" id="PS00028">
    <property type="entry name" value="ZINC_FINGER_C2H2_1"/>
    <property type="match status" value="1"/>
</dbReference>
<evidence type="ECO:0000256" key="19">
    <source>
        <dbReference type="ARBA" id="ARBA00079993"/>
    </source>
</evidence>
<feature type="region of interest" description="Disordered" evidence="22">
    <location>
        <begin position="539"/>
        <end position="598"/>
    </location>
</feature>
<reference evidence="24" key="2">
    <citation type="journal article" date="2020" name="Gigascience">
        <title>An improved pig reference genome sequence to enable pig genetics and genomics research.</title>
        <authorList>
            <person name="Warr A."/>
            <person name="Affara N."/>
            <person name="Aken B."/>
            <person name="Beiki H."/>
            <person name="Bickhart D.M."/>
            <person name="Billis K."/>
            <person name="Chow W."/>
            <person name="Eory L."/>
            <person name="Finlayson H.A."/>
            <person name="Flicek P."/>
            <person name="Giron C.G."/>
            <person name="Griffin D.K."/>
            <person name="Hall R."/>
            <person name="Hannum G."/>
            <person name="Hourlier T."/>
            <person name="Howe K."/>
            <person name="Hume D.A."/>
            <person name="Izuogu O."/>
            <person name="Kim K."/>
            <person name="Koren S."/>
            <person name="Liu H."/>
            <person name="Manchanda N."/>
            <person name="Martin F.J."/>
            <person name="Nonneman D.J."/>
            <person name="O'Connor R.E."/>
            <person name="Phillippy A.M."/>
            <person name="Rohrer G.A."/>
            <person name="Rosen B.D."/>
            <person name="Rund L.A."/>
            <person name="Sargent C.A."/>
            <person name="Schook L.B."/>
            <person name="Schroeder S.G."/>
            <person name="Schwartz A.S."/>
            <person name="Skinner B.M."/>
            <person name="Talbot R."/>
            <person name="Tseng E."/>
            <person name="Tuggle C.K."/>
            <person name="Watson M."/>
            <person name="Smith T.P.L."/>
            <person name="Archibald A.L."/>
        </authorList>
    </citation>
    <scope>NUCLEOTIDE SEQUENCE [LARGE SCALE GENOMIC DNA]</scope>
    <source>
        <strain evidence="24">Duroc</strain>
    </source>
</reference>
<evidence type="ECO:0000256" key="13">
    <source>
        <dbReference type="ARBA" id="ARBA00023212"/>
    </source>
</evidence>
<feature type="compositionally biased region" description="Low complexity" evidence="22">
    <location>
        <begin position="731"/>
        <end position="742"/>
    </location>
</feature>
<evidence type="ECO:0000256" key="18">
    <source>
        <dbReference type="ARBA" id="ARBA00072553"/>
    </source>
</evidence>
<keyword evidence="11 21" id="KW-0175">Coiled coil</keyword>
<reference evidence="24" key="4">
    <citation type="submission" date="2025-09" db="UniProtKB">
        <authorList>
            <consortium name="Ensembl"/>
        </authorList>
    </citation>
    <scope>IDENTIFICATION</scope>
</reference>
<protein>
    <recommendedName>
        <fullName evidence="18">Cilium assembly protein DZIP1</fullName>
    </recommendedName>
    <alternativeName>
        <fullName evidence="19">DAZ-interacting zinc finger protein 1</fullName>
    </alternativeName>
</protein>
<dbReference type="Proteomes" id="UP000008227">
    <property type="component" value="Chromosome 11"/>
</dbReference>
<dbReference type="PaxDb" id="9823-ENSSSCP00000010147"/>
<dbReference type="InterPro" id="IPR032714">
    <property type="entry name" value="DZIP1_N"/>
</dbReference>
<keyword evidence="9" id="KW-0970">Cilium biogenesis/degradation</keyword>
<comment type="subcellular location">
    <subcellularLocation>
        <location evidence="2">Cytoplasm</location>
        <location evidence="2">Cytoskeleton</location>
        <location evidence="2">Cilium basal body</location>
    </subcellularLocation>
    <subcellularLocation>
        <location evidence="1">Cytoplasm</location>
        <location evidence="1">Cytoskeleton</location>
        <location evidence="1">Microtubule organizing center</location>
        <location evidence="1">Centrosome</location>
        <location evidence="1">Centriole</location>
    </subcellularLocation>
    <subcellularLocation>
        <location evidence="3">Nucleus</location>
    </subcellularLocation>
</comment>
<evidence type="ECO:0000256" key="4">
    <source>
        <dbReference type="ARBA" id="ARBA00009131"/>
    </source>
</evidence>
<dbReference type="STRING" id="9823.ENSSSCP00000052887"/>
<evidence type="ECO:0000256" key="11">
    <source>
        <dbReference type="ARBA" id="ARBA00023054"/>
    </source>
</evidence>
<dbReference type="VGNC" id="VGNC:87510">
    <property type="gene designation" value="DZIP1"/>
</dbReference>
<dbReference type="PANTHER" id="PTHR21502">
    <property type="entry name" value="ZINC FINGER PROTEIN DZIP1"/>
    <property type="match status" value="1"/>
</dbReference>
<keyword evidence="14" id="KW-0539">Nucleus</keyword>
<dbReference type="SMART" id="SM00355">
    <property type="entry name" value="ZnF_C2H2"/>
    <property type="match status" value="1"/>
</dbReference>
<dbReference type="GO" id="GO:0005634">
    <property type="term" value="C:nucleus"/>
    <property type="evidence" value="ECO:0007669"/>
    <property type="project" value="UniProtKB-SubCell"/>
</dbReference>
<feature type="compositionally biased region" description="Basic residues" evidence="22">
    <location>
        <begin position="544"/>
        <end position="555"/>
    </location>
</feature>
<dbReference type="GO" id="GO:0060271">
    <property type="term" value="P:cilium assembly"/>
    <property type="evidence" value="ECO:0007669"/>
    <property type="project" value="UniProtKB-ARBA"/>
</dbReference>
<dbReference type="GO" id="GO:0036064">
    <property type="term" value="C:ciliary basal body"/>
    <property type="evidence" value="ECO:0007669"/>
    <property type="project" value="UniProtKB-ARBA"/>
</dbReference>
<comment type="subunit">
    <text evidence="17">Interacts with DAZ1. Interacts with the BBSome; recruits the BBSome to centriolar satellites of the cilium. Interacts with PCM1; localizes DZIP1 and the associated BBSome to centriolar satellites. Interacts with RAB8A (GDP-bound inactive form); recruits RAB8A to the basal body of the cilium and prevents its inhibition by GDI2. Interacts with GDI2; negatively regulates the interaction of GDI2 with GDP-bound RAB8A. Interacts with GLI3; retains GLI3 within the cytoplasm. Interacts with CEP164. Interacts with IFT88.</text>
</comment>
<evidence type="ECO:0000256" key="8">
    <source>
        <dbReference type="ARBA" id="ARBA00022771"/>
    </source>
</evidence>
<evidence type="ECO:0000259" key="23">
    <source>
        <dbReference type="PROSITE" id="PS50157"/>
    </source>
</evidence>
<feature type="compositionally biased region" description="Basic and acidic residues" evidence="22">
    <location>
        <begin position="688"/>
        <end position="700"/>
    </location>
</feature>
<dbReference type="Bgee" id="ENSSSCG00000009501">
    <property type="expression patterns" value="Expressed in prefrontal cortex and 42 other cell types or tissues"/>
</dbReference>
<comment type="function">
    <text evidence="16">Molecular adapter that recruits protein complexes required for cilium assembly and function to the cilium basal body. At the exit of mitosis, localizes to the basal body and ciliary base of the forming primary cilium where it recruits and activates RAB8A to direct vesicle-mediated transport of proteins to the cilium. Also recruits the BBSome, a complex involved in cilium biogenesis, by bridging it to PCM1 at the centriolar satellites of the cilium. It is also required for the recruitment to the cilium basal body of the intraflagellar transport (IFT) machinery as well as the ciliary appendage proteins CEP164 and NINEIN. Functions as a regulator of Hedgehog signaling both through its role in cilium assembly but also probably through its ability to retain GLI3 within the cytoplasm. It is involved in spermatogenesis through its role in organization of the basal body and assembly of the sperm flagellum. Also indirectly involved in heart development through its function in ciliogenesis.</text>
</comment>
<dbReference type="eggNOG" id="ENOG502QRAI">
    <property type="taxonomic scope" value="Eukaryota"/>
</dbReference>
<reference evidence="24" key="3">
    <citation type="submission" date="2025-08" db="UniProtKB">
        <authorList>
            <consortium name="Ensembl"/>
        </authorList>
    </citation>
    <scope>IDENTIFICATION</scope>
</reference>
<sequence length="750" mass="86028">MPFQKHVYYPLASGLEGPDAAAGGAAAMACPPPSVASGPLPFFQFRPRLESVDWRRLSAIDVDKVAGAVDVLTLQENIMNITFCKLEDEKCPHCQSGVDPVLLKLIRLAQLTIEYLLHSQEFLTSQLHHLEERLRLSLADGEQSKRLLSKQAGEIKFLKEECKRRKKMISTQQLMIEAKASYYQCHFCDKAFMNQAFLQSHIQRRHPEDSHLEYKKRAQTDKLQNEMDMLKEQLQLTKSQLEAAQHAHAVQISKEYEMQKTKEEEFLKLFDRWKEEEKEKLVGEMEKVKEMFMKEFKELTSKNSALEYQLAEIQKSNMQIKSNIGTLRDAREFKEERPQYSQDFQNVIQLVNSQESKWTAQVRALHQEQKKGRSQILSHIEKFRTSMTNDLNASNEQNELIITQRQQRFNVFNSFLTHFLNLISGRENEQKLNNKIHLRKALKNNPSLTKQIRTVLEQSLVERLETLGINADTRGIPSDRLNRVLRTVQSTRHERERKIPNIQQIREHLEHQVSCKIEERTLLSTDRCNASQVDILSAGEVPRAAHRPPRSRQLIRQRPVFSDRTSVPKVKKNREDHFPRKSSTAATPPFSSEEDLDDDDLIRAHASPDLLQGSEIEDSDISPKPTETSIKILTGKVEKTVSNHRNVNKPVGGIHVAEAFIKKELNEDCVDVEDDDWDISSLEEEKSLGMKIGREQKDPLPMKNESNYAQVPSAWGATNLKGPKGGLQDESSTVKSSLVTVTDWSDSSDV</sequence>
<feature type="region of interest" description="Disordered" evidence="22">
    <location>
        <begin position="688"/>
        <end position="750"/>
    </location>
</feature>
<evidence type="ECO:0000256" key="22">
    <source>
        <dbReference type="SAM" id="MobiDB-lite"/>
    </source>
</evidence>
<dbReference type="GeneTree" id="ENSGT00940000156862"/>
<evidence type="ECO:0000256" key="7">
    <source>
        <dbReference type="ARBA" id="ARBA00022723"/>
    </source>
</evidence>
<dbReference type="Pfam" id="PF25977">
    <property type="entry name" value="DZIP1"/>
    <property type="match status" value="1"/>
</dbReference>
<keyword evidence="8 20" id="KW-0863">Zinc-finger</keyword>
<feature type="region of interest" description="Disordered" evidence="22">
    <location>
        <begin position="607"/>
        <end position="626"/>
    </location>
</feature>
<evidence type="ECO:0000256" key="20">
    <source>
        <dbReference type="PROSITE-ProRule" id="PRU00042"/>
    </source>
</evidence>
<evidence type="ECO:0000313" key="24">
    <source>
        <dbReference type="Ensembl" id="ENSSSCP00000052887.3"/>
    </source>
</evidence>
<dbReference type="Pfam" id="PF13815">
    <property type="entry name" value="Dzip-like_N"/>
    <property type="match status" value="1"/>
</dbReference>
<dbReference type="GO" id="GO:0034451">
    <property type="term" value="C:centriolar satellite"/>
    <property type="evidence" value="ECO:0007669"/>
    <property type="project" value="UniProtKB-ARBA"/>
</dbReference>
<evidence type="ECO:0000256" key="14">
    <source>
        <dbReference type="ARBA" id="ARBA00023242"/>
    </source>
</evidence>
<dbReference type="PROSITE" id="PS50157">
    <property type="entry name" value="ZINC_FINGER_C2H2_2"/>
    <property type="match status" value="1"/>
</dbReference>
<evidence type="ECO:0000256" key="12">
    <source>
        <dbReference type="ARBA" id="ARBA00023069"/>
    </source>
</evidence>
<evidence type="ECO:0000256" key="3">
    <source>
        <dbReference type="ARBA" id="ARBA00004123"/>
    </source>
</evidence>
<keyword evidence="6" id="KW-0963">Cytoplasm</keyword>
<name>A0A287B9X7_PIG</name>
<comment type="similarity">
    <text evidence="4">Belongs to the DZIP C2H2-type zinc-finger protein family.</text>
</comment>
<dbReference type="InterPro" id="IPR013087">
    <property type="entry name" value="Znf_C2H2_type"/>
</dbReference>
<dbReference type="PANTHER" id="PTHR21502:SF5">
    <property type="entry name" value="CILIUM ASSEMBLY PROTEIN DZIP1"/>
    <property type="match status" value="1"/>
</dbReference>
<dbReference type="AlphaFoldDB" id="A0A287B9X7"/>
<feature type="domain" description="C2H2-type" evidence="23">
    <location>
        <begin position="183"/>
        <end position="211"/>
    </location>
</feature>
<dbReference type="InParanoid" id="A0A287B9X7"/>
<evidence type="ECO:0000256" key="2">
    <source>
        <dbReference type="ARBA" id="ARBA00004120"/>
    </source>
</evidence>
<proteinExistence type="inferred from homology"/>
<dbReference type="Gene3D" id="3.30.160.60">
    <property type="entry name" value="Classic Zinc Finger"/>
    <property type="match status" value="1"/>
</dbReference>